<comment type="caution">
    <text evidence="2">The sequence shown here is derived from an EMBL/GenBank/DDBJ whole genome shotgun (WGS) entry which is preliminary data.</text>
</comment>
<dbReference type="AlphaFoldDB" id="A0ABD2NWJ1"/>
<evidence type="ECO:0000313" key="3">
    <source>
        <dbReference type="Proteomes" id="UP001516400"/>
    </source>
</evidence>
<proteinExistence type="predicted"/>
<gene>
    <name evidence="2" type="ORF">HHI36_006096</name>
</gene>
<name>A0ABD2NWJ1_9CUCU</name>
<organism evidence="2 3">
    <name type="scientific">Cryptolaemus montrouzieri</name>
    <dbReference type="NCBI Taxonomy" id="559131"/>
    <lineage>
        <taxon>Eukaryota</taxon>
        <taxon>Metazoa</taxon>
        <taxon>Ecdysozoa</taxon>
        <taxon>Arthropoda</taxon>
        <taxon>Hexapoda</taxon>
        <taxon>Insecta</taxon>
        <taxon>Pterygota</taxon>
        <taxon>Neoptera</taxon>
        <taxon>Endopterygota</taxon>
        <taxon>Coleoptera</taxon>
        <taxon>Polyphaga</taxon>
        <taxon>Cucujiformia</taxon>
        <taxon>Coccinelloidea</taxon>
        <taxon>Coccinellidae</taxon>
        <taxon>Scymninae</taxon>
        <taxon>Scymnini</taxon>
        <taxon>Cryptolaemus</taxon>
    </lineage>
</organism>
<evidence type="ECO:0000256" key="1">
    <source>
        <dbReference type="SAM" id="MobiDB-lite"/>
    </source>
</evidence>
<keyword evidence="3" id="KW-1185">Reference proteome</keyword>
<evidence type="ECO:0000313" key="2">
    <source>
        <dbReference type="EMBL" id="KAL3282938.1"/>
    </source>
</evidence>
<dbReference type="EMBL" id="JABFTP020000144">
    <property type="protein sequence ID" value="KAL3282938.1"/>
    <property type="molecule type" value="Genomic_DNA"/>
</dbReference>
<reference evidence="2 3" key="1">
    <citation type="journal article" date="2021" name="BMC Biol.">
        <title>Horizontally acquired antibacterial genes associated with adaptive radiation of ladybird beetles.</title>
        <authorList>
            <person name="Li H.S."/>
            <person name="Tang X.F."/>
            <person name="Huang Y.H."/>
            <person name="Xu Z.Y."/>
            <person name="Chen M.L."/>
            <person name="Du X.Y."/>
            <person name="Qiu B.Y."/>
            <person name="Chen P.T."/>
            <person name="Zhang W."/>
            <person name="Slipinski A."/>
            <person name="Escalona H.E."/>
            <person name="Waterhouse R.M."/>
            <person name="Zwick A."/>
            <person name="Pang H."/>
        </authorList>
    </citation>
    <scope>NUCLEOTIDE SEQUENCE [LARGE SCALE GENOMIC DNA]</scope>
    <source>
        <strain evidence="2">SYSU2018</strain>
    </source>
</reference>
<sequence>QTGKEKIPSGTESPVNEKPQKVSAEGNRSTSTLNSSLLKKQYSLMNKVINLDPASSSKSVATGSLDIARIKVIQPGSSTLPQMKPVKNAFSTKPPLHTETEVEKTAHHLNECNDDWKVVKNKRHNNKLQ</sequence>
<dbReference type="Proteomes" id="UP001516400">
    <property type="component" value="Unassembled WGS sequence"/>
</dbReference>
<feature type="non-terminal residue" evidence="2">
    <location>
        <position position="1"/>
    </location>
</feature>
<protein>
    <submittedName>
        <fullName evidence="2">Uncharacterized protein</fullName>
    </submittedName>
</protein>
<accession>A0ABD2NWJ1</accession>
<feature type="region of interest" description="Disordered" evidence="1">
    <location>
        <begin position="1"/>
        <end position="34"/>
    </location>
</feature>